<protein>
    <submittedName>
        <fullName evidence="2">Squalene--hopene cyclase</fullName>
    </submittedName>
</protein>
<feature type="signal peptide" evidence="1">
    <location>
        <begin position="1"/>
        <end position="27"/>
    </location>
</feature>
<accession>A0A7C2P5U5</accession>
<sequence length="383" mass="42568">MRRRFRWILVICTGLGILCCSPQVSRAQGDWEITPESELALERGLAWLARNQTSQGNWESNDLGLVSLGALAFLSAGHLPGRGKYGDTVDRALGYVLQNVKPSGLLNIADGQRDMYNHGLAAFALGQAYGMTDDPELGRVLDKALKLIAQTQCEDGGWDYRARRQQRGHDLSLVVMQAKALRSAVDSGFEVRGDVIRLAIRSVREHYKADSGARGFDEQARSGPGQFTYDGNRTTLAMAACGVVCLQEFGQYDDWRIEKNLDAISREIERLRSPRGNGEIPFDAYTLYYVGQALYQVGGPAWRKNYPILRDQLVQTQLRRPENPGEDGSWRDTRWVHGKPGQLYGTAVGCFVLSIPNRYLPILQEGKIEGLRESFGGDAAKPD</sequence>
<dbReference type="InterPro" id="IPR008930">
    <property type="entry name" value="Terpenoid_cyclase/PrenylTrfase"/>
</dbReference>
<evidence type="ECO:0000256" key="1">
    <source>
        <dbReference type="SAM" id="SignalP"/>
    </source>
</evidence>
<keyword evidence="1" id="KW-0732">Signal</keyword>
<gene>
    <name evidence="2" type="ORF">ENQ76_16975</name>
</gene>
<dbReference type="EMBL" id="DSOK01000465">
    <property type="protein sequence ID" value="HEN17153.1"/>
    <property type="molecule type" value="Genomic_DNA"/>
</dbReference>
<dbReference type="SUPFAM" id="SSF48239">
    <property type="entry name" value="Terpenoid cyclases/Protein prenyltransferases"/>
    <property type="match status" value="1"/>
</dbReference>
<evidence type="ECO:0000313" key="2">
    <source>
        <dbReference type="EMBL" id="HEN17153.1"/>
    </source>
</evidence>
<dbReference type="Gene3D" id="1.50.10.20">
    <property type="match status" value="2"/>
</dbReference>
<reference evidence="2" key="1">
    <citation type="journal article" date="2020" name="mSystems">
        <title>Genome- and Community-Level Interaction Insights into Carbon Utilization and Element Cycling Functions of Hydrothermarchaeota in Hydrothermal Sediment.</title>
        <authorList>
            <person name="Zhou Z."/>
            <person name="Liu Y."/>
            <person name="Xu W."/>
            <person name="Pan J."/>
            <person name="Luo Z.H."/>
            <person name="Li M."/>
        </authorList>
    </citation>
    <scope>NUCLEOTIDE SEQUENCE [LARGE SCALE GENOMIC DNA]</scope>
    <source>
        <strain evidence="2">SpSt-339</strain>
    </source>
</reference>
<proteinExistence type="predicted"/>
<dbReference type="AlphaFoldDB" id="A0A7C2P5U5"/>
<organism evidence="2">
    <name type="scientific">Schlesneria paludicola</name>
    <dbReference type="NCBI Taxonomy" id="360056"/>
    <lineage>
        <taxon>Bacteria</taxon>
        <taxon>Pseudomonadati</taxon>
        <taxon>Planctomycetota</taxon>
        <taxon>Planctomycetia</taxon>
        <taxon>Planctomycetales</taxon>
        <taxon>Planctomycetaceae</taxon>
        <taxon>Schlesneria</taxon>
    </lineage>
</organism>
<comment type="caution">
    <text evidence="2">The sequence shown here is derived from an EMBL/GenBank/DDBJ whole genome shotgun (WGS) entry which is preliminary data.</text>
</comment>
<name>A0A7C2P5U5_9PLAN</name>
<feature type="chain" id="PRO_5028347190" evidence="1">
    <location>
        <begin position="28"/>
        <end position="383"/>
    </location>
</feature>